<dbReference type="Gene3D" id="2.60.120.1440">
    <property type="match status" value="1"/>
</dbReference>
<dbReference type="PANTHER" id="PTHR38731:SF3">
    <property type="entry name" value="BLL6125 PROTEIN"/>
    <property type="match status" value="1"/>
</dbReference>
<evidence type="ECO:0000313" key="5">
    <source>
        <dbReference type="Proteomes" id="UP001163336"/>
    </source>
</evidence>
<feature type="signal peptide" evidence="2">
    <location>
        <begin position="1"/>
        <end position="19"/>
    </location>
</feature>
<dbReference type="InterPro" id="IPR006860">
    <property type="entry name" value="FecR"/>
</dbReference>
<sequence>MRKLLVAALLACAAHAAHADAGKIIFVAGNAKAGEQAAREGAAVAEGQLLSTGSDGFIYVKTVDNGLFILRPNTRARIVTYHIDQKNPANTRIKLELLSGVARSKSGEAVKLARQNFRFNTPVAAIGVRGTDFTVFTDDETSRVAVISGGVVVSGFGGACRPDGAGPCEGETSRELSAAQRGQLVQVRRGQAAQVLQSSPLSPDQVSPPRADEPLAKSATSTVPAQSASVEAMKNAGLNTVIEKLANTAPPPNPGTTPPDRGTPGPPVTMPPPVIEVPTNLPDRTAIWGRWQGVLDRHAAIDLAQERKDNELLGFSGYFALFRSPGKEYVAPNNGTVGFSLRGSEAYVTTEYGFGNTVVAPASLSNGSLNLDFGARTFNAAMNVATTTDLVHLRADGTVTGDGRLYSNDPGGRHGILNLQGVLSNDRGGSAATIFEGRLDDRRTVNGAATWR</sequence>
<gene>
    <name evidence="4" type="ORF">MasN3_43800</name>
</gene>
<keyword evidence="5" id="KW-1185">Reference proteome</keyword>
<name>A0ABN6TGW6_9BURK</name>
<feature type="compositionally biased region" description="Polar residues" evidence="1">
    <location>
        <begin position="218"/>
        <end position="227"/>
    </location>
</feature>
<feature type="chain" id="PRO_5045548475" description="FecR protein domain-containing protein" evidence="2">
    <location>
        <begin position="20"/>
        <end position="452"/>
    </location>
</feature>
<dbReference type="Proteomes" id="UP001163336">
    <property type="component" value="Chromosome"/>
</dbReference>
<reference evidence="4" key="1">
    <citation type="submission" date="2022-11" db="EMBL/GenBank/DDBJ databases">
        <title>Isolation and characterization of PLA-degrading bacterium Massilia sp. from Antarctic soil.</title>
        <authorList>
            <person name="Sato K."/>
            <person name="Gomez-Fuentes C."/>
            <person name="Ahmad S.A."/>
            <person name="Zulkharnain A."/>
        </authorList>
    </citation>
    <scope>NUCLEOTIDE SEQUENCE</scope>
    <source>
        <strain evidence="4">N-3</strain>
    </source>
</reference>
<evidence type="ECO:0000259" key="3">
    <source>
        <dbReference type="Pfam" id="PF04773"/>
    </source>
</evidence>
<organism evidence="4 5">
    <name type="scientific">Massilia varians</name>
    <dbReference type="NCBI Taxonomy" id="457921"/>
    <lineage>
        <taxon>Bacteria</taxon>
        <taxon>Pseudomonadati</taxon>
        <taxon>Pseudomonadota</taxon>
        <taxon>Betaproteobacteria</taxon>
        <taxon>Burkholderiales</taxon>
        <taxon>Oxalobacteraceae</taxon>
        <taxon>Telluria group</taxon>
        <taxon>Massilia</taxon>
    </lineage>
</organism>
<evidence type="ECO:0000256" key="1">
    <source>
        <dbReference type="SAM" id="MobiDB-lite"/>
    </source>
</evidence>
<feature type="region of interest" description="Disordered" evidence="1">
    <location>
        <begin position="189"/>
        <end position="227"/>
    </location>
</feature>
<proteinExistence type="predicted"/>
<evidence type="ECO:0000313" key="4">
    <source>
        <dbReference type="EMBL" id="BDT60886.1"/>
    </source>
</evidence>
<feature type="domain" description="FecR protein" evidence="3">
    <location>
        <begin position="50"/>
        <end position="151"/>
    </location>
</feature>
<dbReference type="PANTHER" id="PTHR38731">
    <property type="entry name" value="LIPL45-RELATED LIPOPROTEIN-RELATED"/>
    <property type="match status" value="1"/>
</dbReference>
<feature type="compositionally biased region" description="Polar residues" evidence="1">
    <location>
        <begin position="194"/>
        <end position="205"/>
    </location>
</feature>
<dbReference type="EMBL" id="AP026966">
    <property type="protein sequence ID" value="BDT60886.1"/>
    <property type="molecule type" value="Genomic_DNA"/>
</dbReference>
<protein>
    <recommendedName>
        <fullName evidence="3">FecR protein domain-containing protein</fullName>
    </recommendedName>
</protein>
<accession>A0ABN6TGW6</accession>
<keyword evidence="2" id="KW-0732">Signal</keyword>
<dbReference type="RefSeq" id="WP_281910271.1">
    <property type="nucleotide sequence ID" value="NZ_AP026966.1"/>
</dbReference>
<evidence type="ECO:0000256" key="2">
    <source>
        <dbReference type="SAM" id="SignalP"/>
    </source>
</evidence>
<feature type="region of interest" description="Disordered" evidence="1">
    <location>
        <begin position="245"/>
        <end position="269"/>
    </location>
</feature>
<dbReference type="Pfam" id="PF04773">
    <property type="entry name" value="FecR"/>
    <property type="match status" value="1"/>
</dbReference>